<name>A0ABV5F7D4_9FLAO</name>
<comment type="caution">
    <text evidence="1">The sequence shown here is derived from an EMBL/GenBank/DDBJ whole genome shotgun (WGS) entry which is preliminary data.</text>
</comment>
<dbReference type="EMBL" id="JBHMFC010000004">
    <property type="protein sequence ID" value="MFB9055351.1"/>
    <property type="molecule type" value="Genomic_DNA"/>
</dbReference>
<evidence type="ECO:0000313" key="1">
    <source>
        <dbReference type="EMBL" id="MFB9055351.1"/>
    </source>
</evidence>
<dbReference type="Proteomes" id="UP001589585">
    <property type="component" value="Unassembled WGS sequence"/>
</dbReference>
<sequence>MKIFKNYTGSAFLNNALQTIEVLGDLNEVCEIKTDTLLNLYEKHKIWELFKRMKSYSMLFSRNGPLLNDKDFGDKIFKGIIEHTLNNFEEKGQYQCEISGLWFDTPFSKIYENVLHEIKYPIKKIDGKDKTINRCWFPLTGALGSDAQALPQATFEIKIHPICLVIIQFLPFSALLYKGGILLIDSIDFEFSKDYIHDNVKRVLQEIEITATNKSVENIRDFSQGDYILKALKIYSDKNNNYDGYSDLNLWSFSNSGTGASCYIDRIPNKIFKTLFGFYKTSKTQNDLVQILTSSMSNYFLQHLFEEKDFWGLYPRKIKNNIMEGVGVPFYDAYQTAIGNAQFLEYAKYIAYLIEKDDEKSNADSKLLEKSDAYKETEYNTLFYSVLLRATQNEEWSLTNHLEILDKTDSELINAWTYGIYKMTHYYYQKKAFLENCPASKTTDLTPVIFTIINLIEIDKERERSIKRLQHSQDYETFNINRVFVRNSESINLSDVLKYTYKDYHPNRRGLNKLLRLYYAQPIANNEFDEGCFEKLDKVDNSQFKVYQNFVEAFQTYYLEKYHQDTLKYEKNILKSFPTKTTYYKSWIYDVLNNMNKFYKSNTFFNKQLLETFGQELFYSPNGEYNLNFSRFVIQFLLNQHFRKTFLTTKTVTI</sequence>
<reference evidence="1 2" key="1">
    <citation type="submission" date="2024-09" db="EMBL/GenBank/DDBJ databases">
        <authorList>
            <person name="Sun Q."/>
            <person name="Mori K."/>
        </authorList>
    </citation>
    <scope>NUCLEOTIDE SEQUENCE [LARGE SCALE GENOMIC DNA]</scope>
    <source>
        <strain evidence="1 2">CECT 8622</strain>
    </source>
</reference>
<proteinExistence type="predicted"/>
<gene>
    <name evidence="1" type="ORF">ACFFU9_01235</name>
</gene>
<keyword evidence="2" id="KW-1185">Reference proteome</keyword>
<organism evidence="1 2">
    <name type="scientific">Mariniflexile ostreae</name>
    <dbReference type="NCBI Taxonomy" id="1520892"/>
    <lineage>
        <taxon>Bacteria</taxon>
        <taxon>Pseudomonadati</taxon>
        <taxon>Bacteroidota</taxon>
        <taxon>Flavobacteriia</taxon>
        <taxon>Flavobacteriales</taxon>
        <taxon>Flavobacteriaceae</taxon>
        <taxon>Mariniflexile</taxon>
    </lineage>
</organism>
<accession>A0ABV5F7D4</accession>
<evidence type="ECO:0000313" key="2">
    <source>
        <dbReference type="Proteomes" id="UP001589585"/>
    </source>
</evidence>
<protein>
    <submittedName>
        <fullName evidence="1">Uncharacterized protein</fullName>
    </submittedName>
</protein>
<dbReference type="RefSeq" id="WP_379859536.1">
    <property type="nucleotide sequence ID" value="NZ_JBHMFC010000004.1"/>
</dbReference>